<evidence type="ECO:0000256" key="6">
    <source>
        <dbReference type="ARBA" id="ARBA00023136"/>
    </source>
</evidence>
<comment type="pathway">
    <text evidence="7">Cell wall biogenesis; peptidoglycan biosynthesis.</text>
</comment>
<dbReference type="GO" id="GO:0008360">
    <property type="term" value="P:regulation of cell shape"/>
    <property type="evidence" value="ECO:0007669"/>
    <property type="project" value="UniProtKB-KW"/>
</dbReference>
<feature type="transmembrane region" description="Helical" evidence="7">
    <location>
        <begin position="74"/>
        <end position="95"/>
    </location>
</feature>
<keyword evidence="11" id="KW-1185">Reference proteome</keyword>
<dbReference type="PROSITE" id="PS01348">
    <property type="entry name" value="MRAY_2"/>
    <property type="match status" value="1"/>
</dbReference>
<evidence type="ECO:0000256" key="4">
    <source>
        <dbReference type="ARBA" id="ARBA00022692"/>
    </source>
</evidence>
<dbReference type="PANTHER" id="PTHR22926">
    <property type="entry name" value="PHOSPHO-N-ACETYLMURAMOYL-PENTAPEPTIDE-TRANSFERASE"/>
    <property type="match status" value="1"/>
</dbReference>
<gene>
    <name evidence="7" type="primary">mraY</name>
    <name evidence="10" type="ORF">C7380_10574</name>
</gene>
<evidence type="ECO:0000313" key="11">
    <source>
        <dbReference type="Proteomes" id="UP000245921"/>
    </source>
</evidence>
<keyword evidence="7" id="KW-0573">Peptidoglycan synthesis</keyword>
<feature type="transmembrane region" description="Helical" evidence="7">
    <location>
        <begin position="243"/>
        <end position="264"/>
    </location>
</feature>
<keyword evidence="5 7" id="KW-1133">Transmembrane helix</keyword>
<dbReference type="EMBL" id="QGGI01000005">
    <property type="protein sequence ID" value="PWJ95447.1"/>
    <property type="molecule type" value="Genomic_DNA"/>
</dbReference>
<dbReference type="GO" id="GO:0008963">
    <property type="term" value="F:phospho-N-acetylmuramoyl-pentapeptide-transferase activity"/>
    <property type="evidence" value="ECO:0007669"/>
    <property type="project" value="UniProtKB-UniRule"/>
</dbReference>
<comment type="cofactor">
    <cofactor evidence="7 9">
        <name>Mg(2+)</name>
        <dbReference type="ChEBI" id="CHEBI:18420"/>
    </cofactor>
</comment>
<dbReference type="RefSeq" id="WP_109604357.1">
    <property type="nucleotide sequence ID" value="NZ_JAMHJO010000003.1"/>
</dbReference>
<evidence type="ECO:0000256" key="2">
    <source>
        <dbReference type="ARBA" id="ARBA00005583"/>
    </source>
</evidence>
<feature type="transmembrane region" description="Helical" evidence="7">
    <location>
        <begin position="145"/>
        <end position="163"/>
    </location>
</feature>
<evidence type="ECO:0000256" key="1">
    <source>
        <dbReference type="ARBA" id="ARBA00004141"/>
    </source>
</evidence>
<dbReference type="GO" id="GO:0051301">
    <property type="term" value="P:cell division"/>
    <property type="evidence" value="ECO:0007669"/>
    <property type="project" value="UniProtKB-KW"/>
</dbReference>
<comment type="caution">
    <text evidence="10">The sequence shown here is derived from an EMBL/GenBank/DDBJ whole genome shotgun (WGS) entry which is preliminary data.</text>
</comment>
<keyword evidence="7" id="KW-0133">Cell shape</keyword>
<dbReference type="HAMAP" id="MF_00038">
    <property type="entry name" value="MraY"/>
    <property type="match status" value="1"/>
</dbReference>
<comment type="similarity">
    <text evidence="2 7">Belongs to the glycosyltransferase 4 family. MraY subfamily.</text>
</comment>
<keyword evidence="7" id="KW-0961">Cell wall biogenesis/degradation</keyword>
<dbReference type="GO" id="GO:0005886">
    <property type="term" value="C:plasma membrane"/>
    <property type="evidence" value="ECO:0007669"/>
    <property type="project" value="UniProtKB-SubCell"/>
</dbReference>
<feature type="binding site" evidence="9">
    <location>
        <position position="220"/>
    </location>
    <ligand>
        <name>Mg(2+)</name>
        <dbReference type="ChEBI" id="CHEBI:18420"/>
    </ligand>
</feature>
<feature type="transmembrane region" description="Helical" evidence="7">
    <location>
        <begin position="291"/>
        <end position="308"/>
    </location>
</feature>
<dbReference type="Pfam" id="PF00953">
    <property type="entry name" value="Glycos_transf_4"/>
    <property type="match status" value="1"/>
</dbReference>
<keyword evidence="7" id="KW-1003">Cell membrane</keyword>
<protein>
    <recommendedName>
        <fullName evidence="7 8">Phospho-N-acetylmuramoyl-pentapeptide-transferase</fullName>
        <ecNumber evidence="7 8">2.7.8.13</ecNumber>
    </recommendedName>
    <alternativeName>
        <fullName evidence="7">UDP-MurNAc-pentapeptide phosphotransferase</fullName>
    </alternativeName>
</protein>
<keyword evidence="6 7" id="KW-0472">Membrane</keyword>
<dbReference type="InterPro" id="IPR000715">
    <property type="entry name" value="Glycosyl_transferase_4"/>
</dbReference>
<evidence type="ECO:0000256" key="5">
    <source>
        <dbReference type="ARBA" id="ARBA00022989"/>
    </source>
</evidence>
<dbReference type="InterPro" id="IPR003524">
    <property type="entry name" value="PNAcMuramoyl-5peptid_Trfase"/>
</dbReference>
<feature type="transmembrane region" description="Helical" evidence="7">
    <location>
        <begin position="6"/>
        <end position="23"/>
    </location>
</feature>
<proteinExistence type="inferred from homology"/>
<comment type="function">
    <text evidence="7">Catalyzes the initial step of the lipid cycle reactions in the biosynthesis of the cell wall peptidoglycan: transfers peptidoglycan precursor phospho-MurNAc-pentapeptide from UDP-MurNAc-pentapeptide onto the lipid carrier undecaprenyl phosphate, yielding undecaprenyl-pyrophosphoryl-MurNAc-pentapeptide, known as lipid I.</text>
</comment>
<feature type="transmembrane region" description="Helical" evidence="7">
    <location>
        <begin position="107"/>
        <end position="125"/>
    </location>
</feature>
<keyword evidence="3 7" id="KW-0808">Transferase</keyword>
<dbReference type="GO" id="GO:0071555">
    <property type="term" value="P:cell wall organization"/>
    <property type="evidence" value="ECO:0007669"/>
    <property type="project" value="UniProtKB-KW"/>
</dbReference>
<comment type="catalytic activity">
    <reaction evidence="7">
        <text>UDP-N-acetyl-alpha-D-muramoyl-L-alanyl-gamma-D-glutamyl-meso-2,6-diaminopimeloyl-D-alanyl-D-alanine + di-trans,octa-cis-undecaprenyl phosphate = di-trans,octa-cis-undecaprenyl diphospho-N-acetyl-alpha-D-muramoyl-L-alanyl-D-glutamyl-meso-2,6-diaminopimeloyl-D-alanyl-D-alanine + UMP</text>
        <dbReference type="Rhea" id="RHEA:28386"/>
        <dbReference type="ChEBI" id="CHEBI:57865"/>
        <dbReference type="ChEBI" id="CHEBI:60392"/>
        <dbReference type="ChEBI" id="CHEBI:61386"/>
        <dbReference type="ChEBI" id="CHEBI:61387"/>
        <dbReference type="EC" id="2.7.8.13"/>
    </reaction>
</comment>
<evidence type="ECO:0000256" key="7">
    <source>
        <dbReference type="HAMAP-Rule" id="MF_00038"/>
    </source>
</evidence>
<accession>A0AA45C7N4</accession>
<keyword evidence="7 9" id="KW-0479">Metal-binding</keyword>
<dbReference type="PROSITE" id="PS01347">
    <property type="entry name" value="MRAY_1"/>
    <property type="match status" value="1"/>
</dbReference>
<keyword evidence="4 7" id="KW-0812">Transmembrane</keyword>
<evidence type="ECO:0000256" key="8">
    <source>
        <dbReference type="NCBIfam" id="TIGR00445"/>
    </source>
</evidence>
<dbReference type="AlphaFoldDB" id="A0AA45C7N4"/>
<sequence>MIEILSIISFFVLISLYPKYINWSKKKQYGQYIRQEGPDLHNYKQGTPTAGGILFLFFISILNLISYYLSSNPIYLIVFFSSILFGFVGFIDDFLSIFKKNSLGLRSYQKLLLQIIFSLIIFYIVNKFNPHTYLKIPYIDKTLDLGFFYPIWAVLFLSGLSNSTNLSDGLDGLSSGLFIISTIMTVIVSKAPINLIYTIVLPVIAFMMFNIKPAKIFMGDTGSLALGGILASISIYYSTEIFAIFTCFVFIAEMFSVIIQVLSYKIRKKRVFLMAPVHHHFEMKGWHEERVVMNFWIINILFGILIIGG</sequence>
<dbReference type="Proteomes" id="UP000245921">
    <property type="component" value="Unassembled WGS sequence"/>
</dbReference>
<dbReference type="InterPro" id="IPR018480">
    <property type="entry name" value="PNAcMuramoyl-5peptid_Trfase_CS"/>
</dbReference>
<evidence type="ECO:0000256" key="9">
    <source>
        <dbReference type="PIRSR" id="PIRSR600715-1"/>
    </source>
</evidence>
<dbReference type="GO" id="GO:0009252">
    <property type="term" value="P:peptidoglycan biosynthetic process"/>
    <property type="evidence" value="ECO:0007669"/>
    <property type="project" value="UniProtKB-UniRule"/>
</dbReference>
<dbReference type="NCBIfam" id="TIGR00445">
    <property type="entry name" value="mraY"/>
    <property type="match status" value="1"/>
</dbReference>
<name>A0AA45C7N4_9BACT</name>
<dbReference type="EC" id="2.7.8.13" evidence="7 8"/>
<feature type="transmembrane region" description="Helical" evidence="7">
    <location>
        <begin position="50"/>
        <end position="68"/>
    </location>
</feature>
<feature type="transmembrane region" description="Helical" evidence="7">
    <location>
        <begin position="218"/>
        <end position="237"/>
    </location>
</feature>
<feature type="binding site" evidence="9">
    <location>
        <position position="165"/>
    </location>
    <ligand>
        <name>Mg(2+)</name>
        <dbReference type="ChEBI" id="CHEBI:18420"/>
    </ligand>
</feature>
<keyword evidence="7 9" id="KW-0460">Magnesium</keyword>
<dbReference type="CDD" id="cd06852">
    <property type="entry name" value="GT_MraY"/>
    <property type="match status" value="1"/>
</dbReference>
<keyword evidence="7" id="KW-0132">Cell division</keyword>
<reference evidence="10 11" key="1">
    <citation type="submission" date="2018-05" db="EMBL/GenBank/DDBJ databases">
        <title>Genomic Encyclopedia of Type Strains, Phase IV (KMG-IV): sequencing the most valuable type-strain genomes for metagenomic binning, comparative biology and taxonomic classification.</title>
        <authorList>
            <person name="Goeker M."/>
        </authorList>
    </citation>
    <scope>NUCLEOTIDE SEQUENCE [LARGE SCALE GENOMIC DNA]</scope>
    <source>
        <strain evidence="10 11">DSM 24906</strain>
    </source>
</reference>
<comment type="subcellular location">
    <subcellularLocation>
        <location evidence="7">Cell membrane</location>
        <topology evidence="7">Multi-pass membrane protein</topology>
    </subcellularLocation>
    <subcellularLocation>
        <location evidence="1">Membrane</location>
        <topology evidence="1">Multi-pass membrane protein</topology>
    </subcellularLocation>
</comment>
<organism evidence="10 11">
    <name type="scientific">Oceanotoga teriensis</name>
    <dbReference type="NCBI Taxonomy" id="515440"/>
    <lineage>
        <taxon>Bacteria</taxon>
        <taxon>Thermotogati</taxon>
        <taxon>Thermotogota</taxon>
        <taxon>Thermotogae</taxon>
        <taxon>Petrotogales</taxon>
        <taxon>Petrotogaceae</taxon>
        <taxon>Oceanotoga</taxon>
    </lineage>
</organism>
<dbReference type="PANTHER" id="PTHR22926:SF5">
    <property type="entry name" value="PHOSPHO-N-ACETYLMURAMOYL-PENTAPEPTIDE-TRANSFERASE HOMOLOG"/>
    <property type="match status" value="1"/>
</dbReference>
<keyword evidence="7" id="KW-0131">Cell cycle</keyword>
<evidence type="ECO:0000256" key="3">
    <source>
        <dbReference type="ARBA" id="ARBA00022679"/>
    </source>
</evidence>
<dbReference type="GO" id="GO:0046872">
    <property type="term" value="F:metal ion binding"/>
    <property type="evidence" value="ECO:0007669"/>
    <property type="project" value="UniProtKB-KW"/>
</dbReference>
<evidence type="ECO:0000313" key="10">
    <source>
        <dbReference type="EMBL" id="PWJ95447.1"/>
    </source>
</evidence>